<dbReference type="EMBL" id="VXBP01002055">
    <property type="protein sequence ID" value="NXN93688.1"/>
    <property type="molecule type" value="Genomic_DNA"/>
</dbReference>
<protein>
    <submittedName>
        <fullName evidence="2">TTC24 protein</fullName>
    </submittedName>
</protein>
<accession>A0A7L1N1N4</accession>
<evidence type="ECO:0000256" key="1">
    <source>
        <dbReference type="SAM" id="MobiDB-lite"/>
    </source>
</evidence>
<dbReference type="InterPro" id="IPR024812">
    <property type="entry name" value="TPR_24"/>
</dbReference>
<dbReference type="SUPFAM" id="SSF48452">
    <property type="entry name" value="TPR-like"/>
    <property type="match status" value="1"/>
</dbReference>
<comment type="caution">
    <text evidence="2">The sequence shown here is derived from an EMBL/GenBank/DDBJ whole genome shotgun (WGS) entry which is preliminary data.</text>
</comment>
<evidence type="ECO:0000313" key="3">
    <source>
        <dbReference type="Proteomes" id="UP000565785"/>
    </source>
</evidence>
<dbReference type="Proteomes" id="UP000565785">
    <property type="component" value="Unassembled WGS sequence"/>
</dbReference>
<feature type="region of interest" description="Disordered" evidence="1">
    <location>
        <begin position="1"/>
        <end position="54"/>
    </location>
</feature>
<name>A0A7L1N1N4_RHICY</name>
<proteinExistence type="predicted"/>
<dbReference type="AlphaFoldDB" id="A0A7L1N1N4"/>
<feature type="compositionally biased region" description="Low complexity" evidence="1">
    <location>
        <begin position="37"/>
        <end position="54"/>
    </location>
</feature>
<feature type="non-terminal residue" evidence="2">
    <location>
        <position position="1"/>
    </location>
</feature>
<keyword evidence="3" id="KW-1185">Reference proteome</keyword>
<dbReference type="InterPro" id="IPR019734">
    <property type="entry name" value="TPR_rpt"/>
</dbReference>
<reference evidence="2 3" key="1">
    <citation type="submission" date="2019-09" db="EMBL/GenBank/DDBJ databases">
        <title>Bird 10,000 Genomes (B10K) Project - Family phase.</title>
        <authorList>
            <person name="Zhang G."/>
        </authorList>
    </citation>
    <scope>NUCLEOTIDE SEQUENCE [LARGE SCALE GENOMIC DNA]</scope>
    <source>
        <strain evidence="2">B10K-DU-002-35</strain>
        <tissue evidence="2">Muscle</tissue>
    </source>
</reference>
<organism evidence="2 3">
    <name type="scientific">Rhinopomastus cyanomelas</name>
    <name type="common">Common scimitarbill</name>
    <dbReference type="NCBI Taxonomy" id="113115"/>
    <lineage>
        <taxon>Eukaryota</taxon>
        <taxon>Metazoa</taxon>
        <taxon>Chordata</taxon>
        <taxon>Craniata</taxon>
        <taxon>Vertebrata</taxon>
        <taxon>Euteleostomi</taxon>
        <taxon>Archelosauria</taxon>
        <taxon>Archosauria</taxon>
        <taxon>Dinosauria</taxon>
        <taxon>Saurischia</taxon>
        <taxon>Theropoda</taxon>
        <taxon>Coelurosauria</taxon>
        <taxon>Aves</taxon>
        <taxon>Neognathae</taxon>
        <taxon>Neoaves</taxon>
        <taxon>Telluraves</taxon>
        <taxon>Coraciimorphae</taxon>
        <taxon>Bucerotiformes</taxon>
        <taxon>Rhinopomastidae</taxon>
        <taxon>Rhinopomastus</taxon>
    </lineage>
</organism>
<evidence type="ECO:0000313" key="2">
    <source>
        <dbReference type="EMBL" id="NXN93688.1"/>
    </source>
</evidence>
<dbReference type="InterPro" id="IPR011990">
    <property type="entry name" value="TPR-like_helical_dom_sf"/>
</dbReference>
<dbReference type="Gene3D" id="1.25.40.10">
    <property type="entry name" value="Tetratricopeptide repeat domain"/>
    <property type="match status" value="1"/>
</dbReference>
<feature type="non-terminal residue" evidence="2">
    <location>
        <position position="273"/>
    </location>
</feature>
<dbReference type="SMART" id="SM00028">
    <property type="entry name" value="TPR"/>
    <property type="match status" value="3"/>
</dbReference>
<dbReference type="PANTHER" id="PTHR47050">
    <property type="entry name" value="TETRATRICOPEPTIDE REPEAT PROTEIN 24"/>
    <property type="match status" value="1"/>
</dbReference>
<gene>
    <name evidence="2" type="primary">Ttc24</name>
    <name evidence="2" type="ORF">RHICYA_R06393</name>
</gene>
<sequence>PRKGTELLLQRQPSEGGNEESSGHPRRSRGAAGEGLRGCPRAPARSGRGASRSLAPREAAQAARCLLGAASTLEAAAGPEAAAVALSRASGAMLRSRRFEPSEIAGVLARCHSLCQSIPDATLRGRLLGDVGIGYAQLRVFSLAADSFERALALCGSDEAGRRRAAALLQNLGAAHNARRSFGAALRWHRRAATLHGALGNRQAQGQCFGNLALACSRLGDHRAAHEGYLHALQAFRDVGDVRGQWQMSEGLGTACCRLGDPQRAIGHFQEAL</sequence>
<dbReference type="PANTHER" id="PTHR47050:SF2">
    <property type="entry name" value="TETRATRICOPEPTIDE REPEAT PROTEIN 24"/>
    <property type="match status" value="1"/>
</dbReference>
<dbReference type="OrthoDB" id="9991614at2759"/>